<keyword evidence="3" id="KW-1185">Reference proteome</keyword>
<reference evidence="2 3" key="1">
    <citation type="submission" date="2024-02" db="EMBL/GenBank/DDBJ databases">
        <title>Distribution and functional of Brevundimonas-related endobacteria within Verticillium dahliae.</title>
        <authorList>
            <person name="Zeng H."/>
        </authorList>
    </citation>
    <scope>NUCLEOTIDE SEQUENCE [LARGE SCALE GENOMIC DNA]</scope>
    <source>
        <strain evidence="2 3">TRM 44200</strain>
    </source>
</reference>
<evidence type="ECO:0000313" key="3">
    <source>
        <dbReference type="Proteomes" id="UP001363460"/>
    </source>
</evidence>
<organism evidence="2 3">
    <name type="scientific">Brevundimonas olei</name>
    <dbReference type="NCBI Taxonomy" id="657642"/>
    <lineage>
        <taxon>Bacteria</taxon>
        <taxon>Pseudomonadati</taxon>
        <taxon>Pseudomonadota</taxon>
        <taxon>Alphaproteobacteria</taxon>
        <taxon>Caulobacterales</taxon>
        <taxon>Caulobacteraceae</taxon>
        <taxon>Brevundimonas</taxon>
    </lineage>
</organism>
<feature type="transmembrane region" description="Helical" evidence="1">
    <location>
        <begin position="119"/>
        <end position="139"/>
    </location>
</feature>
<evidence type="ECO:0000256" key="1">
    <source>
        <dbReference type="SAM" id="Phobius"/>
    </source>
</evidence>
<keyword evidence="1" id="KW-1133">Transmembrane helix</keyword>
<feature type="transmembrane region" description="Helical" evidence="1">
    <location>
        <begin position="29"/>
        <end position="47"/>
    </location>
</feature>
<evidence type="ECO:0000313" key="2">
    <source>
        <dbReference type="EMBL" id="WWT56162.1"/>
    </source>
</evidence>
<dbReference type="RefSeq" id="WP_338578434.1">
    <property type="nucleotide sequence ID" value="NZ_CP146369.1"/>
</dbReference>
<feature type="transmembrane region" description="Helical" evidence="1">
    <location>
        <begin position="89"/>
        <end position="113"/>
    </location>
</feature>
<dbReference type="EMBL" id="CP146369">
    <property type="protein sequence ID" value="WWT56162.1"/>
    <property type="molecule type" value="Genomic_DNA"/>
</dbReference>
<accession>A0ABZ2IEZ6</accession>
<protein>
    <submittedName>
        <fullName evidence="2">Uncharacterized protein</fullName>
    </submittedName>
</protein>
<proteinExistence type="predicted"/>
<name>A0ABZ2IEZ6_9CAUL</name>
<keyword evidence="1" id="KW-0812">Transmembrane</keyword>
<dbReference type="Proteomes" id="UP001363460">
    <property type="component" value="Chromosome"/>
</dbReference>
<sequence length="157" mass="16290">MNRRIAPPQPFAPVDSAETAMALARGSAWAFWIWAAVGLLQAGLVWFQGDAAHQDVRGATTGFMIFFAGFAAVLGWMQHRKPNRVLPVFGLAWALYELSALSVGLLVGAPLAAPGLPGWSIALGAAGMVLCLLLHIGGLRGAAAMGRLASAPSGDQA</sequence>
<gene>
    <name evidence="2" type="ORF">V8J38_06890</name>
</gene>
<keyword evidence="1" id="KW-0472">Membrane</keyword>
<feature type="transmembrane region" description="Helical" evidence="1">
    <location>
        <begin position="59"/>
        <end position="77"/>
    </location>
</feature>